<keyword evidence="4" id="KW-1185">Reference proteome</keyword>
<dbReference type="InterPro" id="IPR013431">
    <property type="entry name" value="Delta_60_rpt"/>
</dbReference>
<accession>I0GY40</accession>
<sequence>MRFLAALLIAFVPAAPAPSGAPAFNGTVHAIAYRGDTVYVGGAFTTATWAGRSYPRQRLAAFDARTGKLLNWAPAADATVRALVATGDGVYAAGDFHAISGRRRDALARLSPISGTVDPFAHEVSGTPYALAAGHGRLYLGGSFTTVDRVKRRNLAAFDLDTGRLDERWRPTADDRVRTLAVSGGEVFLGGAFHRVNGVRNTLRLAAVSGTAGTLDRYFRPAVAAEVNALTVDSGGVYAAAGGRGGRAVAFAPDGSMRWQRVFDGDAVAITRRHGVTYVGGHFDRACLTPRNGPKGACLDGSEPRVKLAAVTEKGHLAGWAPQANGVIGVRVLGSGTKAGSIDAGGDFTTVGGSTHARFARFIFETPGRISGTPAPAPITGTPVPVTGTGGPPAR</sequence>
<dbReference type="OrthoDB" id="5506986at2"/>
<dbReference type="KEGG" id="ams:AMIS_4570"/>
<feature type="chain" id="PRO_5039558759" evidence="2">
    <location>
        <begin position="18"/>
        <end position="395"/>
    </location>
</feature>
<feature type="signal peptide" evidence="2">
    <location>
        <begin position="1"/>
        <end position="17"/>
    </location>
</feature>
<dbReference type="InterPro" id="IPR015943">
    <property type="entry name" value="WD40/YVTN_repeat-like_dom_sf"/>
</dbReference>
<dbReference type="Gene3D" id="2.130.10.10">
    <property type="entry name" value="YVTN repeat-like/Quinoprotein amine dehydrogenase"/>
    <property type="match status" value="1"/>
</dbReference>
<gene>
    <name evidence="3" type="ordered locus">AMIS_4570</name>
</gene>
<dbReference type="RefSeq" id="WP_014440577.1">
    <property type="nucleotide sequence ID" value="NC_017093.1"/>
</dbReference>
<dbReference type="SUPFAM" id="SSF50998">
    <property type="entry name" value="Quinoprotein alcohol dehydrogenase-like"/>
    <property type="match status" value="1"/>
</dbReference>
<dbReference type="Proteomes" id="UP000007882">
    <property type="component" value="Chromosome"/>
</dbReference>
<dbReference type="PATRIC" id="fig|512565.3.peg.462"/>
<evidence type="ECO:0000313" key="3">
    <source>
        <dbReference type="EMBL" id="BAL85677.1"/>
    </source>
</evidence>
<dbReference type="eggNOG" id="COG1520">
    <property type="taxonomic scope" value="Bacteria"/>
</dbReference>
<dbReference type="InterPro" id="IPR011047">
    <property type="entry name" value="Quinoprotein_ADH-like_sf"/>
</dbReference>
<organism evidence="3 4">
    <name type="scientific">Actinoplanes missouriensis (strain ATCC 14538 / DSM 43046 / CBS 188.64 / JCM 3121 / NBRC 102363 / NCIMB 12654 / NRRL B-3342 / UNCC 431)</name>
    <dbReference type="NCBI Taxonomy" id="512565"/>
    <lineage>
        <taxon>Bacteria</taxon>
        <taxon>Bacillati</taxon>
        <taxon>Actinomycetota</taxon>
        <taxon>Actinomycetes</taxon>
        <taxon>Micromonosporales</taxon>
        <taxon>Micromonosporaceae</taxon>
        <taxon>Actinoplanes</taxon>
    </lineage>
</organism>
<evidence type="ECO:0000256" key="1">
    <source>
        <dbReference type="SAM" id="MobiDB-lite"/>
    </source>
</evidence>
<keyword evidence="2" id="KW-0732">Signal</keyword>
<feature type="region of interest" description="Disordered" evidence="1">
    <location>
        <begin position="370"/>
        <end position="395"/>
    </location>
</feature>
<dbReference type="HOGENOM" id="CLU_697626_0_0_11"/>
<proteinExistence type="predicted"/>
<dbReference type="STRING" id="512565.AMIS_4570"/>
<dbReference type="Pfam" id="PF17164">
    <property type="entry name" value="DUF5122"/>
    <property type="match status" value="2"/>
</dbReference>
<dbReference type="AlphaFoldDB" id="I0GY40"/>
<name>I0GY40_ACTM4</name>
<evidence type="ECO:0000256" key="2">
    <source>
        <dbReference type="SAM" id="SignalP"/>
    </source>
</evidence>
<feature type="compositionally biased region" description="Low complexity" evidence="1">
    <location>
        <begin position="372"/>
        <end position="387"/>
    </location>
</feature>
<dbReference type="EMBL" id="AP012319">
    <property type="protein sequence ID" value="BAL85677.1"/>
    <property type="molecule type" value="Genomic_DNA"/>
</dbReference>
<protein>
    <submittedName>
        <fullName evidence="3">Uncharacterized protein</fullName>
    </submittedName>
</protein>
<reference evidence="3 4" key="1">
    <citation type="submission" date="2012-02" db="EMBL/GenBank/DDBJ databases">
        <title>Complete genome sequence of Actinoplanes missouriensis 431 (= NBRC 102363).</title>
        <authorList>
            <person name="Ohnishi Y."/>
            <person name="Ishikawa J."/>
            <person name="Sekine M."/>
            <person name="Hosoyama A."/>
            <person name="Harada T."/>
            <person name="Narita H."/>
            <person name="Hata T."/>
            <person name="Konno Y."/>
            <person name="Tutikane K."/>
            <person name="Fujita N."/>
            <person name="Horinouchi S."/>
            <person name="Hayakawa M."/>
        </authorList>
    </citation>
    <scope>NUCLEOTIDE SEQUENCE [LARGE SCALE GENOMIC DNA]</scope>
    <source>
        <strain evidence="4">ATCC 14538 / DSM 43046 / CBS 188.64 / JCM 3121 / NBRC 102363 / NCIMB 12654 / NRRL B-3342 / UNCC 431</strain>
    </source>
</reference>
<evidence type="ECO:0000313" key="4">
    <source>
        <dbReference type="Proteomes" id="UP000007882"/>
    </source>
</evidence>